<gene>
    <name evidence="1" type="ORF">DL89DRAFT_162606</name>
</gene>
<name>A0A1Y1W7P8_9FUNG</name>
<dbReference type="EMBL" id="MCFD01000007">
    <property type="protein sequence ID" value="ORX69537.1"/>
    <property type="molecule type" value="Genomic_DNA"/>
</dbReference>
<dbReference type="AlphaFoldDB" id="A0A1Y1W7P8"/>
<keyword evidence="2" id="KW-1185">Reference proteome</keyword>
<protein>
    <submittedName>
        <fullName evidence="1">Uncharacterized protein</fullName>
    </submittedName>
</protein>
<sequence length="162" mass="17690">MPPCEAAAVPCLGRRLRSMLRMPSKKRTKEAVGCHDAFFFAADTFGGRGPQQFLSASLPLPRSLPGKPAPICTDLPQLAAPDKLCDFCKYQLGSPSVVPRFCVTFRPVTAQYGVWHSAGLYSGKQARLNGQHPSSHKHLWNCLDGIQQRGPRANEGTSRGEQ</sequence>
<evidence type="ECO:0000313" key="2">
    <source>
        <dbReference type="Proteomes" id="UP000193922"/>
    </source>
</evidence>
<reference evidence="1 2" key="1">
    <citation type="submission" date="2016-07" db="EMBL/GenBank/DDBJ databases">
        <title>Pervasive Adenine N6-methylation of Active Genes in Fungi.</title>
        <authorList>
            <consortium name="DOE Joint Genome Institute"/>
            <person name="Mondo S.J."/>
            <person name="Dannebaum R.O."/>
            <person name="Kuo R.C."/>
            <person name="Labutti K."/>
            <person name="Haridas S."/>
            <person name="Kuo A."/>
            <person name="Salamov A."/>
            <person name="Ahrendt S.R."/>
            <person name="Lipzen A."/>
            <person name="Sullivan W."/>
            <person name="Andreopoulos W.B."/>
            <person name="Clum A."/>
            <person name="Lindquist E."/>
            <person name="Daum C."/>
            <person name="Ramamoorthy G.K."/>
            <person name="Gryganskyi A."/>
            <person name="Culley D."/>
            <person name="Magnuson J.K."/>
            <person name="James T.Y."/>
            <person name="O'Malley M.A."/>
            <person name="Stajich J.E."/>
            <person name="Spatafora J.W."/>
            <person name="Visel A."/>
            <person name="Grigoriev I.V."/>
        </authorList>
    </citation>
    <scope>NUCLEOTIDE SEQUENCE [LARGE SCALE GENOMIC DNA]</scope>
    <source>
        <strain evidence="1 2">ATCC 12442</strain>
    </source>
</reference>
<dbReference type="Proteomes" id="UP000193922">
    <property type="component" value="Unassembled WGS sequence"/>
</dbReference>
<dbReference type="GeneID" id="63800329"/>
<organism evidence="1 2">
    <name type="scientific">Linderina pennispora</name>
    <dbReference type="NCBI Taxonomy" id="61395"/>
    <lineage>
        <taxon>Eukaryota</taxon>
        <taxon>Fungi</taxon>
        <taxon>Fungi incertae sedis</taxon>
        <taxon>Zoopagomycota</taxon>
        <taxon>Kickxellomycotina</taxon>
        <taxon>Kickxellomycetes</taxon>
        <taxon>Kickxellales</taxon>
        <taxon>Kickxellaceae</taxon>
        <taxon>Linderina</taxon>
    </lineage>
</organism>
<evidence type="ECO:0000313" key="1">
    <source>
        <dbReference type="EMBL" id="ORX69537.1"/>
    </source>
</evidence>
<dbReference type="RefSeq" id="XP_040743225.1">
    <property type="nucleotide sequence ID" value="XM_040883681.1"/>
</dbReference>
<accession>A0A1Y1W7P8</accession>
<proteinExistence type="predicted"/>
<comment type="caution">
    <text evidence="1">The sequence shown here is derived from an EMBL/GenBank/DDBJ whole genome shotgun (WGS) entry which is preliminary data.</text>
</comment>